<feature type="compositionally biased region" description="Polar residues" evidence="4">
    <location>
        <begin position="522"/>
        <end position="535"/>
    </location>
</feature>
<dbReference type="PANTHER" id="PTHR36108:SF13">
    <property type="entry name" value="COLOSSIN-B-RELATED"/>
    <property type="match status" value="1"/>
</dbReference>
<feature type="domain" description="SpaA-like prealbumin fold" evidence="5">
    <location>
        <begin position="428"/>
        <end position="509"/>
    </location>
</feature>
<organism evidence="7 8">
    <name type="scientific">Prescottella agglutinans</name>
    <dbReference type="NCBI Taxonomy" id="1644129"/>
    <lineage>
        <taxon>Bacteria</taxon>
        <taxon>Bacillati</taxon>
        <taxon>Actinomycetota</taxon>
        <taxon>Actinomycetes</taxon>
        <taxon>Mycobacteriales</taxon>
        <taxon>Nocardiaceae</taxon>
        <taxon>Prescottella</taxon>
    </lineage>
</organism>
<protein>
    <recommendedName>
        <fullName evidence="9">Prealbumin-like fold domain-containing protein</fullName>
    </recommendedName>
</protein>
<evidence type="ECO:0000256" key="2">
    <source>
        <dbReference type="ARBA" id="ARBA00022525"/>
    </source>
</evidence>
<evidence type="ECO:0008006" key="9">
    <source>
        <dbReference type="Google" id="ProtNLM"/>
    </source>
</evidence>
<accession>A0ABT6MJ37</accession>
<feature type="domain" description="T-Q ester bond containing" evidence="6">
    <location>
        <begin position="200"/>
        <end position="309"/>
    </location>
</feature>
<evidence type="ECO:0000259" key="5">
    <source>
        <dbReference type="Pfam" id="PF17802"/>
    </source>
</evidence>
<dbReference type="NCBIfam" id="NF033903">
    <property type="entry name" value="VaFE_rpt"/>
    <property type="match status" value="1"/>
</dbReference>
<gene>
    <name evidence="7" type="ORF">M2280_005595</name>
</gene>
<feature type="region of interest" description="Disordered" evidence="4">
    <location>
        <begin position="510"/>
        <end position="541"/>
    </location>
</feature>
<dbReference type="EMBL" id="JARXVC010000020">
    <property type="protein sequence ID" value="MDH6284337.1"/>
    <property type="molecule type" value="Genomic_DNA"/>
</dbReference>
<comment type="similarity">
    <text evidence="1">Belongs to the serine-aspartate repeat-containing protein (SDr) family.</text>
</comment>
<evidence type="ECO:0000256" key="3">
    <source>
        <dbReference type="ARBA" id="ARBA00022729"/>
    </source>
</evidence>
<keyword evidence="3" id="KW-0732">Signal</keyword>
<dbReference type="Gene3D" id="2.60.40.3930">
    <property type="match status" value="1"/>
</dbReference>
<keyword evidence="2" id="KW-0964">Secreted</keyword>
<evidence type="ECO:0000313" key="7">
    <source>
        <dbReference type="EMBL" id="MDH6284337.1"/>
    </source>
</evidence>
<name>A0ABT6MJ37_9NOCA</name>
<feature type="domain" description="SpaA-like prealbumin fold" evidence="5">
    <location>
        <begin position="338"/>
        <end position="422"/>
    </location>
</feature>
<evidence type="ECO:0000259" key="6">
    <source>
        <dbReference type="Pfam" id="PF18202"/>
    </source>
</evidence>
<keyword evidence="8" id="KW-1185">Reference proteome</keyword>
<dbReference type="Pfam" id="PF17802">
    <property type="entry name" value="SpaA"/>
    <property type="match status" value="2"/>
</dbReference>
<reference evidence="7 8" key="1">
    <citation type="submission" date="2023-04" db="EMBL/GenBank/DDBJ databases">
        <title>Forest soil microbial communities from Buena Vista Peninsula, Colon Province, Panama.</title>
        <authorList>
            <person name="Bouskill N."/>
        </authorList>
    </citation>
    <scope>NUCLEOTIDE SEQUENCE [LARGE SCALE GENOMIC DNA]</scope>
    <source>
        <strain evidence="7 8">CFH S0262</strain>
    </source>
</reference>
<feature type="region of interest" description="Disordered" evidence="4">
    <location>
        <begin position="303"/>
        <end position="336"/>
    </location>
</feature>
<dbReference type="InterPro" id="IPR041033">
    <property type="entry name" value="SpaA_PFL_dom_1"/>
</dbReference>
<dbReference type="Pfam" id="PF18202">
    <property type="entry name" value="TQ"/>
    <property type="match status" value="1"/>
</dbReference>
<comment type="caution">
    <text evidence="7">The sequence shown here is derived from an EMBL/GenBank/DDBJ whole genome shotgun (WGS) entry which is preliminary data.</text>
</comment>
<dbReference type="PANTHER" id="PTHR36108">
    <property type="entry name" value="COLOSSIN-B-RELATED"/>
    <property type="match status" value="1"/>
</dbReference>
<dbReference type="RefSeq" id="WP_280763561.1">
    <property type="nucleotide sequence ID" value="NZ_JARXVC010000020.1"/>
</dbReference>
<dbReference type="InterPro" id="IPR041100">
    <property type="entry name" value="TQ"/>
</dbReference>
<evidence type="ECO:0000313" key="8">
    <source>
        <dbReference type="Proteomes" id="UP001160334"/>
    </source>
</evidence>
<sequence>MTATMIHSTNRARLLIAAVVAAVVSVLVTTLVGTPWARADEGEGLGMTDGGGYSGSYMLPDGDQGWCIDYLKDEPMKDGGGKYGAPQVLQGVSASDLKIAAYALAEGDRALAEGNRPLAAAVAGVIHSLGINKGAPWTGQVPAEARADYDRIRSTAPQVPAGTQLMVRTPEGWSGDGTSSGWQRILSVEQPNIPAPSTKPSLKTQASISGSNTVTEGAKVVDRVSYTGLNGGESYTLQGELMCKASGASTGATGEVTFTADASGSGTVDVPITITDGKCTQQVAFEKLLDASGTVVATHEDLNAASQTVGEKTTTPTTKPTTPTTTPTTPTDRGPLGTLSVKKVAAGDKSGTALEGATFEVRDGKGKLVETFTTTRRANSIALAEGSYEIVETKAPQGYAVADKPTSVDIVAERTTAVEIANDVNPMIDIHKYGSSDGKYLPGARFQLVKDGKTVTEWTSKNEVTTLVVDPGTYEIVEVEAPAGYVRMDQPQKVTVAPGDHKTVNLTNKPDTGTPAGKAAANKTSVRMTISSIPSGPTGRA</sequence>
<dbReference type="Proteomes" id="UP001160334">
    <property type="component" value="Unassembled WGS sequence"/>
</dbReference>
<feature type="compositionally biased region" description="Low complexity" evidence="4">
    <location>
        <begin position="312"/>
        <end position="331"/>
    </location>
</feature>
<dbReference type="InterPro" id="IPR013783">
    <property type="entry name" value="Ig-like_fold"/>
</dbReference>
<dbReference type="Gene3D" id="2.60.40.10">
    <property type="entry name" value="Immunoglobulins"/>
    <property type="match status" value="2"/>
</dbReference>
<evidence type="ECO:0000256" key="4">
    <source>
        <dbReference type="SAM" id="MobiDB-lite"/>
    </source>
</evidence>
<proteinExistence type="inferred from homology"/>
<evidence type="ECO:0000256" key="1">
    <source>
        <dbReference type="ARBA" id="ARBA00007257"/>
    </source>
</evidence>